<dbReference type="Pfam" id="PF00561">
    <property type="entry name" value="Abhydrolase_1"/>
    <property type="match status" value="1"/>
</dbReference>
<accession>A0A223KPA9</accession>
<evidence type="ECO:0000256" key="4">
    <source>
        <dbReference type="ARBA" id="ARBA00012568"/>
    </source>
</evidence>
<evidence type="ECO:0000256" key="2">
    <source>
        <dbReference type="ARBA" id="ARBA00004496"/>
    </source>
</evidence>
<dbReference type="STRING" id="1314751.GCA_001591425_00567"/>
<dbReference type="PANTHER" id="PTHR43722">
    <property type="entry name" value="PROLINE IMINOPEPTIDASE"/>
    <property type="match status" value="1"/>
</dbReference>
<proteinExistence type="inferred from homology"/>
<evidence type="ECO:0000256" key="7">
    <source>
        <dbReference type="ARBA" id="ARBA00022670"/>
    </source>
</evidence>
<evidence type="ECO:0000256" key="6">
    <source>
        <dbReference type="ARBA" id="ARBA00022490"/>
    </source>
</evidence>
<dbReference type="Proteomes" id="UP000215224">
    <property type="component" value="Chromosome"/>
</dbReference>
<evidence type="ECO:0000313" key="11">
    <source>
        <dbReference type="EMBL" id="AST91332.1"/>
    </source>
</evidence>
<dbReference type="SUPFAM" id="SSF53474">
    <property type="entry name" value="alpha/beta-Hydrolases"/>
    <property type="match status" value="1"/>
</dbReference>
<dbReference type="InterPro" id="IPR005944">
    <property type="entry name" value="Pro_iminopeptidase"/>
</dbReference>
<organism evidence="11 12">
    <name type="scientific">Sutcliffiella cohnii</name>
    <dbReference type="NCBI Taxonomy" id="33932"/>
    <lineage>
        <taxon>Bacteria</taxon>
        <taxon>Bacillati</taxon>
        <taxon>Bacillota</taxon>
        <taxon>Bacilli</taxon>
        <taxon>Bacillales</taxon>
        <taxon>Bacillaceae</taxon>
        <taxon>Sutcliffiella</taxon>
    </lineage>
</organism>
<evidence type="ECO:0000259" key="10">
    <source>
        <dbReference type="Pfam" id="PF00561"/>
    </source>
</evidence>
<dbReference type="RefSeq" id="WP_268874253.1">
    <property type="nucleotide sequence ID" value="NZ_CP018866.1"/>
</dbReference>
<dbReference type="KEGG" id="bcoh:BC6307_08595"/>
<sequence>MLLFLHGGPGAAQIYCVDNYFKDLEESFIVVDWDQRGSGKSYNSKITKEPLTINQYLEDTKVLAEMLMKRFNKNKILLVGHSWGSIIGLLAVQKYPHLFQCYIGIGQVINLLEGEIIGYDYALKQSKLNNDISNRKKLEKIGPPPYPTLYKTALFRNILDKYGGYKYQQKTSLWNDYLKEMIESKHYRLTDTFKWFRGTNYLVKSLRDEMLTINFKEQVTSVAIPVYFLAGKYDYITPTTIVEEYYELIKSPAKKLIYFEKEGHDLHFENSKKFMEICQEILFSFEDSKQNFI</sequence>
<dbReference type="EC" id="3.4.11.5" evidence="4"/>
<feature type="domain" description="AB hydrolase-1" evidence="10">
    <location>
        <begin position="2"/>
        <end position="270"/>
    </location>
</feature>
<dbReference type="InterPro" id="IPR002410">
    <property type="entry name" value="Peptidase_S33"/>
</dbReference>
<dbReference type="AlphaFoldDB" id="A0A223KPA9"/>
<keyword evidence="6" id="KW-0963">Cytoplasm</keyword>
<evidence type="ECO:0000256" key="9">
    <source>
        <dbReference type="ARBA" id="ARBA00029605"/>
    </source>
</evidence>
<comment type="subcellular location">
    <subcellularLocation>
        <location evidence="2">Cytoplasm</location>
    </subcellularLocation>
</comment>
<evidence type="ECO:0000256" key="3">
    <source>
        <dbReference type="ARBA" id="ARBA00010088"/>
    </source>
</evidence>
<name>A0A223KPA9_9BACI</name>
<gene>
    <name evidence="11" type="ORF">BC6307_08595</name>
</gene>
<keyword evidence="8" id="KW-0378">Hydrolase</keyword>
<comment type="similarity">
    <text evidence="3">Belongs to the peptidase S33 family.</text>
</comment>
<dbReference type="PRINTS" id="PR00793">
    <property type="entry name" value="PROAMNOPTASE"/>
</dbReference>
<dbReference type="Gene3D" id="3.40.50.1820">
    <property type="entry name" value="alpha/beta hydrolase"/>
    <property type="match status" value="1"/>
</dbReference>
<evidence type="ECO:0000256" key="1">
    <source>
        <dbReference type="ARBA" id="ARBA00001585"/>
    </source>
</evidence>
<dbReference type="GO" id="GO:0006508">
    <property type="term" value="P:proteolysis"/>
    <property type="evidence" value="ECO:0007669"/>
    <property type="project" value="UniProtKB-KW"/>
</dbReference>
<dbReference type="GO" id="GO:0005737">
    <property type="term" value="C:cytoplasm"/>
    <property type="evidence" value="ECO:0007669"/>
    <property type="project" value="UniProtKB-SubCell"/>
</dbReference>
<comment type="catalytic activity">
    <reaction evidence="1">
        <text>Release of N-terminal proline from a peptide.</text>
        <dbReference type="EC" id="3.4.11.5"/>
    </reaction>
</comment>
<dbReference type="InterPro" id="IPR029058">
    <property type="entry name" value="AB_hydrolase_fold"/>
</dbReference>
<keyword evidence="7" id="KW-0645">Protease</keyword>
<keyword evidence="12" id="KW-1185">Reference proteome</keyword>
<dbReference type="EMBL" id="CP018866">
    <property type="protein sequence ID" value="AST91332.1"/>
    <property type="molecule type" value="Genomic_DNA"/>
</dbReference>
<evidence type="ECO:0000313" key="12">
    <source>
        <dbReference type="Proteomes" id="UP000215224"/>
    </source>
</evidence>
<dbReference type="InterPro" id="IPR000073">
    <property type="entry name" value="AB_hydrolase_1"/>
</dbReference>
<dbReference type="PANTHER" id="PTHR43722:SF1">
    <property type="entry name" value="PROLINE IMINOPEPTIDASE"/>
    <property type="match status" value="1"/>
</dbReference>
<keyword evidence="5" id="KW-0031">Aminopeptidase</keyword>
<protein>
    <recommendedName>
        <fullName evidence="4">prolyl aminopeptidase</fullName>
        <ecNumber evidence="4">3.4.11.5</ecNumber>
    </recommendedName>
    <alternativeName>
        <fullName evidence="9">Prolyl aminopeptidase</fullName>
    </alternativeName>
</protein>
<reference evidence="11 12" key="1">
    <citation type="submission" date="2016-12" db="EMBL/GenBank/DDBJ databases">
        <title>The whole genome sequencing and assembly of Bacillus cohnii DSM 6307T strain.</title>
        <authorList>
            <person name="Lee Y.-J."/>
            <person name="Yi H."/>
            <person name="Bahn Y.-S."/>
            <person name="Kim J.F."/>
            <person name="Lee D.-W."/>
        </authorList>
    </citation>
    <scope>NUCLEOTIDE SEQUENCE [LARGE SCALE GENOMIC DNA]</scope>
    <source>
        <strain evidence="11 12">DSM 6307</strain>
    </source>
</reference>
<evidence type="ECO:0000256" key="5">
    <source>
        <dbReference type="ARBA" id="ARBA00022438"/>
    </source>
</evidence>
<dbReference type="GO" id="GO:0004177">
    <property type="term" value="F:aminopeptidase activity"/>
    <property type="evidence" value="ECO:0007669"/>
    <property type="project" value="UniProtKB-KW"/>
</dbReference>
<evidence type="ECO:0000256" key="8">
    <source>
        <dbReference type="ARBA" id="ARBA00022801"/>
    </source>
</evidence>